<dbReference type="SMART" id="SM00308">
    <property type="entry name" value="LH2"/>
    <property type="match status" value="1"/>
</dbReference>
<evidence type="ECO:0000256" key="33">
    <source>
        <dbReference type="PIRSR" id="PIRSR000865-2"/>
    </source>
</evidence>
<dbReference type="PANTHER" id="PTHR11610">
    <property type="entry name" value="LIPASE"/>
    <property type="match status" value="1"/>
</dbReference>
<dbReference type="SUPFAM" id="SSF53474">
    <property type="entry name" value="alpha/beta-Hydrolases"/>
    <property type="match status" value="1"/>
</dbReference>
<dbReference type="OrthoDB" id="199913at2759"/>
<dbReference type="GO" id="GO:0004622">
    <property type="term" value="F:phosphatidylcholine lysophospholipase activity"/>
    <property type="evidence" value="ECO:0007669"/>
    <property type="project" value="UniProtKB-EC"/>
</dbReference>
<feature type="active site" description="Nucleophile" evidence="32">
    <location>
        <position position="160"/>
    </location>
</feature>
<sequence>MSVVKILCYLLLTYHLNEAKETKGSGAADAKQRGVLKPHVSSSVFGLFVEGEENCALDPLQLHTLTSCGFNSSNPLIIITHGWSVDGLMESWVHRLATALKTHLIDVNVVITDWLLLAHQHYPTAAHSTRTVGKDIAHLLQSLQVHYQFPLRRAHLIGYSLGAHISGFAGSYLDGSERIGRITGLDPAGPLFEGMSPTDRLSPDDAEFVDAIHTFTHERMGLSVGIKQAVAHYDFYPNGGDFQPGCDLQNIYEHIAQYGLLGFEQTVKCAHERSVHLFIDSLLNEDKQSMAYRCSDNSAFVKGVCLDCRKNRCNTLGYNIRKVRSSTSKRLYLKTRPRMPYKLHHYQFRIQFVNQMENIEPSLTISLTGTKEESGDLPITVPETIWGNKTFTFLITLDKDLGDLMLLRLHWEGSAMWKNVWNRVQTIIPWGSRRTKPLLSVGKISVKAGETQERTSFCAMTDEDQQVEVSQDKVYVRCKEDTQKQRRRKHNRLVRAP</sequence>
<evidence type="ECO:0000256" key="17">
    <source>
        <dbReference type="ARBA" id="ARBA00023180"/>
    </source>
</evidence>
<dbReference type="GO" id="GO:0004465">
    <property type="term" value="F:lipoprotein lipase activity"/>
    <property type="evidence" value="ECO:0007669"/>
    <property type="project" value="TreeGrafter"/>
</dbReference>
<dbReference type="CDD" id="cd01758">
    <property type="entry name" value="PLAT_LPL"/>
    <property type="match status" value="1"/>
</dbReference>
<evidence type="ECO:0000256" key="11">
    <source>
        <dbReference type="ARBA" id="ARBA00022674"/>
    </source>
</evidence>
<comment type="catalytic activity">
    <reaction evidence="27">
        <text>1,2-di-(9Z-octadecenoyl)-sn-glycerol + H2O = 2-(9Z-octadecenoyl)-glycerol + (9Z)-octadecenoate + H(+)</text>
        <dbReference type="Rhea" id="RHEA:38511"/>
        <dbReference type="ChEBI" id="CHEBI:15377"/>
        <dbReference type="ChEBI" id="CHEBI:15378"/>
        <dbReference type="ChEBI" id="CHEBI:30823"/>
        <dbReference type="ChEBI" id="CHEBI:52333"/>
        <dbReference type="ChEBI" id="CHEBI:73990"/>
    </reaction>
    <physiologicalReaction direction="left-to-right" evidence="27">
        <dbReference type="Rhea" id="RHEA:38512"/>
    </physiologicalReaction>
</comment>
<keyword evidence="15" id="KW-0442">Lipid degradation</keyword>
<evidence type="ECO:0000256" key="23">
    <source>
        <dbReference type="ARBA" id="ARBA00047668"/>
    </source>
</evidence>
<dbReference type="GO" id="GO:0008970">
    <property type="term" value="F:phospholipase A1 activity"/>
    <property type="evidence" value="ECO:0007669"/>
    <property type="project" value="UniProtKB-EC"/>
</dbReference>
<dbReference type="GO" id="GO:0034364">
    <property type="term" value="C:high-density lipoprotein particle"/>
    <property type="evidence" value="ECO:0007669"/>
    <property type="project" value="UniProtKB-KW"/>
</dbReference>
<dbReference type="PIRSF" id="PIRSF000865">
    <property type="entry name" value="Lipoprotein_lipase_LIPH"/>
    <property type="match status" value="1"/>
</dbReference>
<evidence type="ECO:0000256" key="19">
    <source>
        <dbReference type="ARBA" id="ARBA00030539"/>
    </source>
</evidence>
<evidence type="ECO:0000256" key="2">
    <source>
        <dbReference type="ARBA" id="ARBA00001024"/>
    </source>
</evidence>
<dbReference type="Ensembl" id="ENSSAUT00010062060.1">
    <property type="protein sequence ID" value="ENSSAUP00010059149.1"/>
    <property type="gene ID" value="ENSSAUG00010024067.1"/>
</dbReference>
<evidence type="ECO:0000256" key="3">
    <source>
        <dbReference type="ARBA" id="ARBA00004613"/>
    </source>
</evidence>
<dbReference type="EC" id="3.1.1.3" evidence="8"/>
<comment type="subcellular location">
    <subcellularLocation>
        <location evidence="3">Secreted</location>
    </subcellularLocation>
</comment>
<dbReference type="Proteomes" id="UP000472265">
    <property type="component" value="Chromosome 4"/>
</dbReference>
<dbReference type="Gene3D" id="3.40.50.1820">
    <property type="entry name" value="alpha/beta hydrolase"/>
    <property type="match status" value="1"/>
</dbReference>
<dbReference type="GO" id="GO:0008201">
    <property type="term" value="F:heparin binding"/>
    <property type="evidence" value="ECO:0007669"/>
    <property type="project" value="UniProtKB-KW"/>
</dbReference>
<comment type="catalytic activity">
    <reaction evidence="29">
        <text>1-hexadecanoyl-sn-glycero-3-phosphocholine + H2O = sn-glycerol 3-phosphocholine + hexadecanoate + H(+)</text>
        <dbReference type="Rhea" id="RHEA:40435"/>
        <dbReference type="ChEBI" id="CHEBI:7896"/>
        <dbReference type="ChEBI" id="CHEBI:15377"/>
        <dbReference type="ChEBI" id="CHEBI:15378"/>
        <dbReference type="ChEBI" id="CHEBI:16870"/>
        <dbReference type="ChEBI" id="CHEBI:72998"/>
    </reaction>
    <physiologicalReaction direction="left-to-right" evidence="29">
        <dbReference type="Rhea" id="RHEA:40436"/>
    </physiologicalReaction>
</comment>
<keyword evidence="33" id="KW-0479">Metal-binding</keyword>
<comment type="subunit">
    <text evidence="5">Homodimer.</text>
</comment>
<evidence type="ECO:0000256" key="36">
    <source>
        <dbReference type="SAM" id="SignalP"/>
    </source>
</evidence>
<dbReference type="FunFam" id="3.40.50.1820:FF:000441">
    <property type="entry name" value="Lipoprotein lipase"/>
    <property type="match status" value="1"/>
</dbReference>
<evidence type="ECO:0000256" key="32">
    <source>
        <dbReference type="PIRSR" id="PIRSR000865-1"/>
    </source>
</evidence>
<dbReference type="InterPro" id="IPR029058">
    <property type="entry name" value="AB_hydrolase_fold"/>
</dbReference>
<keyword evidence="14" id="KW-0345">HDL</keyword>
<evidence type="ECO:0000256" key="28">
    <source>
        <dbReference type="ARBA" id="ARBA00048386"/>
    </source>
</evidence>
<keyword evidence="12 36" id="KW-0732">Signal</keyword>
<feature type="domain" description="PLAT" evidence="37">
    <location>
        <begin position="344"/>
        <end position="477"/>
    </location>
</feature>
<dbReference type="Pfam" id="PF00151">
    <property type="entry name" value="Lipase"/>
    <property type="match status" value="1"/>
</dbReference>
<dbReference type="GeneID" id="115580200"/>
<evidence type="ECO:0000256" key="12">
    <source>
        <dbReference type="ARBA" id="ARBA00022729"/>
    </source>
</evidence>
<evidence type="ECO:0000256" key="31">
    <source>
        <dbReference type="ARBA" id="ARBA00049531"/>
    </source>
</evidence>
<evidence type="ECO:0000256" key="24">
    <source>
        <dbReference type="ARBA" id="ARBA00047699"/>
    </source>
</evidence>
<dbReference type="SUPFAM" id="SSF49723">
    <property type="entry name" value="Lipase/lipooxygenase domain (PLAT/LH2 domain)"/>
    <property type="match status" value="1"/>
</dbReference>
<dbReference type="InParanoid" id="A0A671Y6K0"/>
<evidence type="ECO:0000256" key="21">
    <source>
        <dbReference type="ARBA" id="ARBA00045615"/>
    </source>
</evidence>
<evidence type="ECO:0000256" key="5">
    <source>
        <dbReference type="ARBA" id="ARBA00011738"/>
    </source>
</evidence>
<comment type="similarity">
    <text evidence="4 35">Belongs to the AB hydrolase superfamily. Lipase family.</text>
</comment>
<evidence type="ECO:0000256" key="27">
    <source>
        <dbReference type="ARBA" id="ARBA00048382"/>
    </source>
</evidence>
<comment type="catalytic activity">
    <reaction evidence="24">
        <text>1,3-di-(9Z-octadecenoyl)-glycerol + H2O = 3-(9Z-octadecenoyl)-sn-glycerol + (9Z)-octadecenoate + H(+)</text>
        <dbReference type="Rhea" id="RHEA:38651"/>
        <dbReference type="ChEBI" id="CHEBI:15377"/>
        <dbReference type="ChEBI" id="CHEBI:15378"/>
        <dbReference type="ChEBI" id="CHEBI:30823"/>
        <dbReference type="ChEBI" id="CHEBI:75735"/>
        <dbReference type="ChEBI" id="CHEBI:75938"/>
    </reaction>
    <physiologicalReaction direction="left-to-right" evidence="24">
        <dbReference type="Rhea" id="RHEA:38652"/>
    </physiologicalReaction>
</comment>
<dbReference type="InterPro" id="IPR000734">
    <property type="entry name" value="TAG_lipase"/>
</dbReference>
<dbReference type="InterPro" id="IPR001024">
    <property type="entry name" value="PLAT/LH2_dom"/>
</dbReference>
<evidence type="ECO:0000256" key="30">
    <source>
        <dbReference type="ARBA" id="ARBA00049452"/>
    </source>
</evidence>
<evidence type="ECO:0000313" key="39">
    <source>
        <dbReference type="Proteomes" id="UP000472265"/>
    </source>
</evidence>
<reference evidence="38" key="3">
    <citation type="submission" date="2025-09" db="UniProtKB">
        <authorList>
            <consortium name="Ensembl"/>
        </authorList>
    </citation>
    <scope>IDENTIFICATION</scope>
</reference>
<keyword evidence="17" id="KW-0325">Glycoprotein</keyword>
<feature type="active site" description="Charge relay system" evidence="32">
    <location>
        <position position="186"/>
    </location>
</feature>
<dbReference type="OMA" id="FVRCKED"/>
<dbReference type="PROSITE" id="PS50095">
    <property type="entry name" value="PLAT"/>
    <property type="match status" value="1"/>
</dbReference>
<name>A0A671Y6K0_SPAAU</name>
<dbReference type="RefSeq" id="XP_030270133.1">
    <property type="nucleotide sequence ID" value="XM_030414273.1"/>
</dbReference>
<comment type="catalytic activity">
    <reaction evidence="23">
        <text>1,2-dihexadecanoyl-sn-glycero-3-phosphocholine + H2O = hexadecanoyl-sn-glycero-3-phosphocholine + hexadecanoate + H(+)</text>
        <dbReference type="Rhea" id="RHEA:41384"/>
        <dbReference type="ChEBI" id="CHEBI:7896"/>
        <dbReference type="ChEBI" id="CHEBI:15377"/>
        <dbReference type="ChEBI" id="CHEBI:15378"/>
        <dbReference type="ChEBI" id="CHEBI:64563"/>
        <dbReference type="ChEBI" id="CHEBI:72999"/>
    </reaction>
    <physiologicalReaction direction="left-to-right" evidence="23">
        <dbReference type="Rhea" id="RHEA:41385"/>
    </physiologicalReaction>
</comment>
<comment type="catalytic activity">
    <reaction evidence="31">
        <text>a 1-acyl-sn-glycero-3-phosphocholine + H2O = sn-glycerol 3-phosphocholine + a fatty acid + H(+)</text>
        <dbReference type="Rhea" id="RHEA:15177"/>
        <dbReference type="ChEBI" id="CHEBI:15377"/>
        <dbReference type="ChEBI" id="CHEBI:15378"/>
        <dbReference type="ChEBI" id="CHEBI:16870"/>
        <dbReference type="ChEBI" id="CHEBI:28868"/>
        <dbReference type="ChEBI" id="CHEBI:58168"/>
        <dbReference type="EC" id="3.1.1.5"/>
    </reaction>
</comment>
<comment type="function">
    <text evidence="21">Catalyzes the hydrolysis of triglycerides and phospholipids present in circulating plasma lipoproteins, including chylomicrons, intermediate density lipoproteins (IDL), low density lipoproteins (LDL) of large size and high density lipoproteins (HDL), releasing free fatty acids (FFA) and smaller lipoprotein particles. Also exhibits lysophospholipase activity. Can hydrolyze both neutral lipid and phospholipid substrates but shows a greater binding affinity for neutral lipid substrates than phospholipid substrates. In native LDL, preferentially hydrolyzes the phosphatidylcholine species containing polyunsaturated fatty acids at sn-2 position.</text>
</comment>
<dbReference type="PANTHER" id="PTHR11610:SF2">
    <property type="entry name" value="HEPATIC TRIACYLGLYCEROL LIPASE"/>
    <property type="match status" value="1"/>
</dbReference>
<evidence type="ECO:0000256" key="26">
    <source>
        <dbReference type="ARBA" id="ARBA00048377"/>
    </source>
</evidence>
<evidence type="ECO:0000256" key="13">
    <source>
        <dbReference type="ARBA" id="ARBA00022801"/>
    </source>
</evidence>
<dbReference type="GO" id="GO:0034185">
    <property type="term" value="F:apolipoprotein binding"/>
    <property type="evidence" value="ECO:0007669"/>
    <property type="project" value="TreeGrafter"/>
</dbReference>
<protein>
    <recommendedName>
        <fullName evidence="9">Hepatic triacylglycerol lipase</fullName>
        <ecNumber evidence="8">3.1.1.3</ecNumber>
        <ecNumber evidence="6">3.1.1.32</ecNumber>
        <ecNumber evidence="7">3.1.1.5</ecNumber>
    </recommendedName>
    <alternativeName>
        <fullName evidence="19">Lipase member C</fullName>
    </alternativeName>
    <alternativeName>
        <fullName evidence="18">Lysophospholipase</fullName>
    </alternativeName>
    <alternativeName>
        <fullName evidence="20">Phospholipase A1</fullName>
    </alternativeName>
</protein>
<dbReference type="CDD" id="cd00707">
    <property type="entry name" value="Pancreat_lipase_like"/>
    <property type="match status" value="1"/>
</dbReference>
<evidence type="ECO:0000256" key="8">
    <source>
        <dbReference type="ARBA" id="ARBA00013279"/>
    </source>
</evidence>
<dbReference type="InterPro" id="IPR033906">
    <property type="entry name" value="Lipase_N"/>
</dbReference>
<evidence type="ECO:0000256" key="14">
    <source>
        <dbReference type="ARBA" id="ARBA00022850"/>
    </source>
</evidence>
<evidence type="ECO:0000256" key="22">
    <source>
        <dbReference type="ARBA" id="ARBA00047643"/>
    </source>
</evidence>
<organism evidence="38 39">
    <name type="scientific">Sparus aurata</name>
    <name type="common">Gilthead sea bream</name>
    <dbReference type="NCBI Taxonomy" id="8175"/>
    <lineage>
        <taxon>Eukaryota</taxon>
        <taxon>Metazoa</taxon>
        <taxon>Chordata</taxon>
        <taxon>Craniata</taxon>
        <taxon>Vertebrata</taxon>
        <taxon>Euteleostomi</taxon>
        <taxon>Actinopterygii</taxon>
        <taxon>Neopterygii</taxon>
        <taxon>Teleostei</taxon>
        <taxon>Neoteleostei</taxon>
        <taxon>Acanthomorphata</taxon>
        <taxon>Eupercaria</taxon>
        <taxon>Spariformes</taxon>
        <taxon>Sparidae</taxon>
        <taxon>Sparus</taxon>
    </lineage>
</organism>
<comment type="catalytic activity">
    <reaction evidence="30">
        <text>1,2,3-tri-(9Z-octadecenoyl)-glycerol + H2O = 2,3-di-(9Z)-octadecenoyl-sn-glycerol + (9Z)-octadecenoate + H(+)</text>
        <dbReference type="Rhea" id="RHEA:38391"/>
        <dbReference type="ChEBI" id="CHEBI:15377"/>
        <dbReference type="ChEBI" id="CHEBI:15378"/>
        <dbReference type="ChEBI" id="CHEBI:30823"/>
        <dbReference type="ChEBI" id="CHEBI:53753"/>
        <dbReference type="ChEBI" id="CHEBI:75824"/>
    </reaction>
    <physiologicalReaction direction="left-to-right" evidence="30">
        <dbReference type="Rhea" id="RHEA:38392"/>
    </physiologicalReaction>
</comment>
<feature type="chain" id="PRO_5025375042" description="Hepatic triacylglycerol lipase" evidence="36">
    <location>
        <begin position="20"/>
        <end position="497"/>
    </location>
</feature>
<keyword evidence="16" id="KW-0443">Lipid metabolism</keyword>
<reference evidence="38" key="1">
    <citation type="submission" date="2021-04" db="EMBL/GenBank/DDBJ databases">
        <authorList>
            <consortium name="Wellcome Sanger Institute Data Sharing"/>
        </authorList>
    </citation>
    <scope>NUCLEOTIDE SEQUENCE [LARGE SCALE GENOMIC DNA]</scope>
</reference>
<evidence type="ECO:0000256" key="25">
    <source>
        <dbReference type="ARBA" id="ARBA00048284"/>
    </source>
</evidence>
<evidence type="ECO:0000256" key="15">
    <source>
        <dbReference type="ARBA" id="ARBA00022963"/>
    </source>
</evidence>
<dbReference type="AlphaFoldDB" id="A0A671Y6K0"/>
<dbReference type="PRINTS" id="PR00821">
    <property type="entry name" value="TAGLIPASE"/>
</dbReference>
<evidence type="ECO:0000313" key="38">
    <source>
        <dbReference type="Ensembl" id="ENSSAUP00010059149.1"/>
    </source>
</evidence>
<evidence type="ECO:0000256" key="16">
    <source>
        <dbReference type="ARBA" id="ARBA00023098"/>
    </source>
</evidence>
<reference evidence="38" key="2">
    <citation type="submission" date="2025-08" db="UniProtKB">
        <authorList>
            <consortium name="Ensembl"/>
        </authorList>
    </citation>
    <scope>IDENTIFICATION</scope>
</reference>
<dbReference type="FunFam" id="2.60.60.20:FF:000010">
    <property type="entry name" value="hepatic triacylglycerol lipase"/>
    <property type="match status" value="1"/>
</dbReference>
<feature type="signal peptide" evidence="36">
    <location>
        <begin position="1"/>
        <end position="19"/>
    </location>
</feature>
<dbReference type="GO" id="GO:0046872">
    <property type="term" value="F:metal ion binding"/>
    <property type="evidence" value="ECO:0007669"/>
    <property type="project" value="UniProtKB-KW"/>
</dbReference>
<gene>
    <name evidence="38" type="primary">LIPC</name>
    <name evidence="38" type="synonym">lipca</name>
</gene>
<accession>A0A671Y6K0</accession>
<dbReference type="InterPro" id="IPR002333">
    <property type="entry name" value="Lipase_hep"/>
</dbReference>
<evidence type="ECO:0000256" key="34">
    <source>
        <dbReference type="PROSITE-ProRule" id="PRU00152"/>
    </source>
</evidence>
<feature type="active site" description="Charge relay system" evidence="32">
    <location>
        <position position="271"/>
    </location>
</feature>
<keyword evidence="33" id="KW-0106">Calcium</keyword>
<dbReference type="GO" id="GO:0016042">
    <property type="term" value="P:lipid catabolic process"/>
    <property type="evidence" value="ECO:0007669"/>
    <property type="project" value="UniProtKB-KW"/>
</dbReference>
<evidence type="ECO:0000256" key="4">
    <source>
        <dbReference type="ARBA" id="ARBA00010701"/>
    </source>
</evidence>
<dbReference type="EC" id="3.1.1.32" evidence="6"/>
<proteinExistence type="inferred from homology"/>
<comment type="catalytic activity">
    <reaction evidence="26">
        <text>1,2,3-tributanoylglycerol + H2O = dibutanoylglycerol + butanoate + H(+)</text>
        <dbReference type="Rhea" id="RHEA:40475"/>
        <dbReference type="ChEBI" id="CHEBI:15377"/>
        <dbReference type="ChEBI" id="CHEBI:15378"/>
        <dbReference type="ChEBI" id="CHEBI:17968"/>
        <dbReference type="ChEBI" id="CHEBI:35020"/>
        <dbReference type="ChEBI" id="CHEBI:76478"/>
    </reaction>
    <physiologicalReaction direction="left-to-right" evidence="26">
        <dbReference type="Rhea" id="RHEA:40476"/>
    </physiologicalReaction>
</comment>
<comment type="catalytic activity">
    <reaction evidence="22">
        <text>1,2-di-(9Z-octadecenoyl)-sn-glycero-3-phosphocholine + H2O = (9Z-octadecenoyl)-sn-glycero-3-phosphocholine + (9Z)-octadecenoate + H(+)</text>
        <dbReference type="Rhea" id="RHEA:38699"/>
        <dbReference type="ChEBI" id="CHEBI:15377"/>
        <dbReference type="ChEBI" id="CHEBI:15378"/>
        <dbReference type="ChEBI" id="CHEBI:30823"/>
        <dbReference type="ChEBI" id="CHEBI:74669"/>
        <dbReference type="ChEBI" id="CHEBI:76083"/>
    </reaction>
    <physiologicalReaction direction="left-to-right" evidence="22">
        <dbReference type="Rhea" id="RHEA:38700"/>
    </physiologicalReaction>
</comment>
<feature type="binding site" evidence="33">
    <location>
        <position position="200"/>
    </location>
    <ligand>
        <name>Ca(2+)</name>
        <dbReference type="ChEBI" id="CHEBI:29108"/>
    </ligand>
</feature>
<evidence type="ECO:0000256" key="6">
    <source>
        <dbReference type="ARBA" id="ARBA00013179"/>
    </source>
</evidence>
<keyword evidence="10" id="KW-0964">Secreted</keyword>
<dbReference type="InterPro" id="IPR013818">
    <property type="entry name" value="Lipase"/>
</dbReference>
<dbReference type="InterPro" id="IPR016272">
    <property type="entry name" value="Lipase_LIPH"/>
</dbReference>
<evidence type="ECO:0000256" key="10">
    <source>
        <dbReference type="ARBA" id="ARBA00022525"/>
    </source>
</evidence>
<comment type="catalytic activity">
    <reaction evidence="1">
        <text>a 1,2-diacyl-sn-glycero-3-phosphocholine + H2O = a 2-acyl-sn-glycero-3-phosphocholine + a fatty acid + H(+)</text>
        <dbReference type="Rhea" id="RHEA:18689"/>
        <dbReference type="ChEBI" id="CHEBI:15377"/>
        <dbReference type="ChEBI" id="CHEBI:15378"/>
        <dbReference type="ChEBI" id="CHEBI:28868"/>
        <dbReference type="ChEBI" id="CHEBI:57643"/>
        <dbReference type="ChEBI" id="CHEBI:57875"/>
        <dbReference type="EC" id="3.1.1.32"/>
    </reaction>
</comment>
<evidence type="ECO:0000256" key="35">
    <source>
        <dbReference type="RuleBase" id="RU004262"/>
    </source>
</evidence>
<comment type="catalytic activity">
    <reaction evidence="28">
        <text>1,2,3-tri-(9Z-octadecenoyl)-glycerol + H2O = di-(9Z)-octadecenoylglycerol + (9Z)-octadecenoate + H(+)</text>
        <dbReference type="Rhea" id="RHEA:38575"/>
        <dbReference type="ChEBI" id="CHEBI:15377"/>
        <dbReference type="ChEBI" id="CHEBI:15378"/>
        <dbReference type="ChEBI" id="CHEBI:30823"/>
        <dbReference type="ChEBI" id="CHEBI:53753"/>
        <dbReference type="ChEBI" id="CHEBI:75945"/>
    </reaction>
    <physiologicalReaction direction="left-to-right" evidence="28">
        <dbReference type="Rhea" id="RHEA:38576"/>
    </physiologicalReaction>
</comment>
<evidence type="ECO:0000256" key="20">
    <source>
        <dbReference type="ARBA" id="ARBA00031180"/>
    </source>
</evidence>
<keyword evidence="39" id="KW-1185">Reference proteome</keyword>
<evidence type="ECO:0000256" key="1">
    <source>
        <dbReference type="ARBA" id="ARBA00000111"/>
    </source>
</evidence>
<dbReference type="GeneTree" id="ENSGT00940000157602"/>
<dbReference type="Gene3D" id="2.60.60.20">
    <property type="entry name" value="PLAT/LH2 domain"/>
    <property type="match status" value="1"/>
</dbReference>
<dbReference type="EC" id="3.1.1.5" evidence="7"/>
<comment type="catalytic activity">
    <reaction evidence="2">
        <text>a triacylglycerol + H2O = a diacylglycerol + a fatty acid + H(+)</text>
        <dbReference type="Rhea" id="RHEA:12044"/>
        <dbReference type="ChEBI" id="CHEBI:15377"/>
        <dbReference type="ChEBI" id="CHEBI:15378"/>
        <dbReference type="ChEBI" id="CHEBI:17855"/>
        <dbReference type="ChEBI" id="CHEBI:18035"/>
        <dbReference type="ChEBI" id="CHEBI:28868"/>
        <dbReference type="EC" id="3.1.1.3"/>
    </reaction>
</comment>
<comment type="caution">
    <text evidence="34">Lacks conserved residue(s) required for the propagation of feature annotation.</text>
</comment>
<feature type="binding site" evidence="33">
    <location>
        <position position="205"/>
    </location>
    <ligand>
        <name>Ca(2+)</name>
        <dbReference type="ChEBI" id="CHEBI:29108"/>
    </ligand>
</feature>
<keyword evidence="11" id="KW-0358">Heparin-binding</keyword>
<dbReference type="Pfam" id="PF01477">
    <property type="entry name" value="PLAT"/>
    <property type="match status" value="1"/>
</dbReference>
<evidence type="ECO:0000256" key="29">
    <source>
        <dbReference type="ARBA" id="ARBA00048656"/>
    </source>
</evidence>
<evidence type="ECO:0000256" key="7">
    <source>
        <dbReference type="ARBA" id="ARBA00013274"/>
    </source>
</evidence>
<keyword evidence="13" id="KW-0378">Hydrolase</keyword>
<evidence type="ECO:0000259" key="37">
    <source>
        <dbReference type="PROSITE" id="PS50095"/>
    </source>
</evidence>
<dbReference type="PRINTS" id="PR00824">
    <property type="entry name" value="HEPLIPASE"/>
</dbReference>
<comment type="catalytic activity">
    <reaction evidence="25">
        <text>1-(9Z-octadecenoyl)-sn-glycero-3-phospho-L-serine + H2O = sn-glycero-3-phospho-L-serine + (9Z)-octadecenoate + H(+)</text>
        <dbReference type="Rhea" id="RHEA:40499"/>
        <dbReference type="ChEBI" id="CHEBI:15377"/>
        <dbReference type="ChEBI" id="CHEBI:15378"/>
        <dbReference type="ChEBI" id="CHEBI:30823"/>
        <dbReference type="ChEBI" id="CHEBI:64765"/>
        <dbReference type="ChEBI" id="CHEBI:74617"/>
    </reaction>
    <physiologicalReaction direction="left-to-right" evidence="25">
        <dbReference type="Rhea" id="RHEA:40500"/>
    </physiologicalReaction>
</comment>
<evidence type="ECO:0000256" key="18">
    <source>
        <dbReference type="ARBA" id="ARBA00029723"/>
    </source>
</evidence>
<dbReference type="InterPro" id="IPR036392">
    <property type="entry name" value="PLAT/LH2_dom_sf"/>
</dbReference>
<evidence type="ECO:0000256" key="9">
    <source>
        <dbReference type="ARBA" id="ARBA00019624"/>
    </source>
</evidence>